<evidence type="ECO:0000256" key="1">
    <source>
        <dbReference type="SAM" id="Phobius"/>
    </source>
</evidence>
<comment type="caution">
    <text evidence="2">The sequence shown here is derived from an EMBL/GenBank/DDBJ whole genome shotgun (WGS) entry which is preliminary data.</text>
</comment>
<name>A0A372LJ95_9BACI</name>
<dbReference type="InterPro" id="IPR016785">
    <property type="entry name" value="ComGD"/>
</dbReference>
<accession>A0A372LJ95</accession>
<proteinExistence type="predicted"/>
<dbReference type="NCBIfam" id="NF040982">
    <property type="entry name" value="ComGD"/>
    <property type="match status" value="1"/>
</dbReference>
<dbReference type="Proteomes" id="UP000262939">
    <property type="component" value="Unassembled WGS sequence"/>
</dbReference>
<dbReference type="AlphaFoldDB" id="A0A372LJ95"/>
<evidence type="ECO:0000313" key="2">
    <source>
        <dbReference type="EMBL" id="RFU65686.1"/>
    </source>
</evidence>
<keyword evidence="1" id="KW-0812">Transmembrane</keyword>
<organism evidence="2 3">
    <name type="scientific">Peribacillus glennii</name>
    <dbReference type="NCBI Taxonomy" id="2303991"/>
    <lineage>
        <taxon>Bacteria</taxon>
        <taxon>Bacillati</taxon>
        <taxon>Bacillota</taxon>
        <taxon>Bacilli</taxon>
        <taxon>Bacillales</taxon>
        <taxon>Bacillaceae</taxon>
        <taxon>Peribacillus</taxon>
    </lineage>
</organism>
<reference evidence="2 3" key="1">
    <citation type="submission" date="2018-08" db="EMBL/GenBank/DDBJ databases">
        <title>Bacillus chawlae sp. nov., Bacillus glennii sp. nov., and Bacillus saganii sp. nov. Isolated from the Vehicle Assembly Building at Kennedy Space Center where the Viking Spacecraft were Assembled.</title>
        <authorList>
            <person name="Seuylemezian A."/>
            <person name="Vaishampayan P."/>
        </authorList>
    </citation>
    <scope>NUCLEOTIDE SEQUENCE [LARGE SCALE GENOMIC DNA]</scope>
    <source>
        <strain evidence="2 3">V44-8</strain>
    </source>
</reference>
<dbReference type="GO" id="GO:0030420">
    <property type="term" value="P:establishment of competence for transformation"/>
    <property type="evidence" value="ECO:0007669"/>
    <property type="project" value="InterPro"/>
</dbReference>
<gene>
    <name evidence="2" type="ORF">D0466_07390</name>
</gene>
<keyword evidence="1" id="KW-1133">Transmembrane helix</keyword>
<dbReference type="PIRSF" id="PIRSF021292">
    <property type="entry name" value="Competence_ComGD"/>
    <property type="match status" value="1"/>
</dbReference>
<evidence type="ECO:0000313" key="3">
    <source>
        <dbReference type="Proteomes" id="UP000262939"/>
    </source>
</evidence>
<protein>
    <recommendedName>
        <fullName evidence="4">Prepilin-type N-terminal cleavage/methylation domain-containing protein</fullName>
    </recommendedName>
</protein>
<dbReference type="OrthoDB" id="1653576at2"/>
<evidence type="ECO:0008006" key="4">
    <source>
        <dbReference type="Google" id="ProtNLM"/>
    </source>
</evidence>
<sequence>MPKHHRIHVIKNSFGSQGFTLSEILIVLTIFILVISLASGLFPHFMKNQNTELFLRHLSDDIYYAQSYAISHQQYIEVYIIVSAKGTGGQYYIRNVSKGVLLERDIPGDIKFLEGTMELRLFFASNGNITKSGVWKVKTANGDYKITFNIGKGRFRIEKL</sequence>
<keyword evidence="3" id="KW-1185">Reference proteome</keyword>
<keyword evidence="1" id="KW-0472">Membrane</keyword>
<dbReference type="EMBL" id="QVTD01000003">
    <property type="protein sequence ID" value="RFU65686.1"/>
    <property type="molecule type" value="Genomic_DNA"/>
</dbReference>
<feature type="transmembrane region" description="Helical" evidence="1">
    <location>
        <begin position="21"/>
        <end position="42"/>
    </location>
</feature>